<dbReference type="AlphaFoldDB" id="A0A2K3MJC3"/>
<organism evidence="1 2">
    <name type="scientific">Trifolium pratense</name>
    <name type="common">Red clover</name>
    <dbReference type="NCBI Taxonomy" id="57577"/>
    <lineage>
        <taxon>Eukaryota</taxon>
        <taxon>Viridiplantae</taxon>
        <taxon>Streptophyta</taxon>
        <taxon>Embryophyta</taxon>
        <taxon>Tracheophyta</taxon>
        <taxon>Spermatophyta</taxon>
        <taxon>Magnoliopsida</taxon>
        <taxon>eudicotyledons</taxon>
        <taxon>Gunneridae</taxon>
        <taxon>Pentapetalae</taxon>
        <taxon>rosids</taxon>
        <taxon>fabids</taxon>
        <taxon>Fabales</taxon>
        <taxon>Fabaceae</taxon>
        <taxon>Papilionoideae</taxon>
        <taxon>50 kb inversion clade</taxon>
        <taxon>NPAAA clade</taxon>
        <taxon>Hologalegina</taxon>
        <taxon>IRL clade</taxon>
        <taxon>Trifolieae</taxon>
        <taxon>Trifolium</taxon>
    </lineage>
</organism>
<sequence>MDHITLIAHVDLGPFVEGMEENGKFTVKLSMHRPFKGQKVNGEKDSESPSFFSKLHYPVFRPPPSSSVSGAPRGGYFPPYPLLRWIVMGGCYLLP</sequence>
<reference evidence="1 2" key="2">
    <citation type="journal article" date="2017" name="Front. Plant Sci.">
        <title>Gene Classification and Mining of Molecular Markers Useful in Red Clover (Trifolium pratense) Breeding.</title>
        <authorList>
            <person name="Istvanek J."/>
            <person name="Dluhosova J."/>
            <person name="Dluhos P."/>
            <person name="Patkova L."/>
            <person name="Nedelnik J."/>
            <person name="Repkova J."/>
        </authorList>
    </citation>
    <scope>NUCLEOTIDE SEQUENCE [LARGE SCALE GENOMIC DNA]</scope>
    <source>
        <strain evidence="2">cv. Tatra</strain>
        <tissue evidence="1">Young leaves</tissue>
    </source>
</reference>
<protein>
    <submittedName>
        <fullName evidence="1">Uncharacterized protein</fullName>
    </submittedName>
</protein>
<accession>A0A2K3MJC3</accession>
<dbReference type="EMBL" id="ASHM01064342">
    <property type="protein sequence ID" value="PNX90898.1"/>
    <property type="molecule type" value="Genomic_DNA"/>
</dbReference>
<proteinExistence type="predicted"/>
<comment type="caution">
    <text evidence="1">The sequence shown here is derived from an EMBL/GenBank/DDBJ whole genome shotgun (WGS) entry which is preliminary data.</text>
</comment>
<dbReference type="Proteomes" id="UP000236291">
    <property type="component" value="Unassembled WGS sequence"/>
</dbReference>
<gene>
    <name evidence="1" type="ORF">L195_g047026</name>
</gene>
<evidence type="ECO:0000313" key="2">
    <source>
        <dbReference type="Proteomes" id="UP000236291"/>
    </source>
</evidence>
<reference evidence="1 2" key="1">
    <citation type="journal article" date="2014" name="Am. J. Bot.">
        <title>Genome assembly and annotation for red clover (Trifolium pratense; Fabaceae).</title>
        <authorList>
            <person name="Istvanek J."/>
            <person name="Jaros M."/>
            <person name="Krenek A."/>
            <person name="Repkova J."/>
        </authorList>
    </citation>
    <scope>NUCLEOTIDE SEQUENCE [LARGE SCALE GENOMIC DNA]</scope>
    <source>
        <strain evidence="2">cv. Tatra</strain>
        <tissue evidence="1">Young leaves</tissue>
    </source>
</reference>
<evidence type="ECO:0000313" key="1">
    <source>
        <dbReference type="EMBL" id="PNX90898.1"/>
    </source>
</evidence>
<name>A0A2K3MJC3_TRIPR</name>